<comment type="caution">
    <text evidence="2">The sequence shown here is derived from an EMBL/GenBank/DDBJ whole genome shotgun (WGS) entry which is preliminary data.</text>
</comment>
<feature type="region of interest" description="Disordered" evidence="1">
    <location>
        <begin position="172"/>
        <end position="200"/>
    </location>
</feature>
<dbReference type="EMBL" id="JEMA01000565">
    <property type="protein sequence ID" value="KYF68510.1"/>
    <property type="molecule type" value="Genomic_DNA"/>
</dbReference>
<proteinExistence type="predicted"/>
<reference evidence="2 3" key="1">
    <citation type="submission" date="2014-02" db="EMBL/GenBank/DDBJ databases">
        <title>The small core and large imbalanced accessory genome model reveals a collaborative survival strategy of Sorangium cellulosum strains in nature.</title>
        <authorList>
            <person name="Han K."/>
            <person name="Peng R."/>
            <person name="Blom J."/>
            <person name="Li Y.-Z."/>
        </authorList>
    </citation>
    <scope>NUCLEOTIDE SEQUENCE [LARGE SCALE GENOMIC DNA]</scope>
    <source>
        <strain evidence="2 3">So0008-312</strain>
    </source>
</reference>
<evidence type="ECO:0000313" key="2">
    <source>
        <dbReference type="EMBL" id="KYF68510.1"/>
    </source>
</evidence>
<evidence type="ECO:0000256" key="1">
    <source>
        <dbReference type="SAM" id="MobiDB-lite"/>
    </source>
</evidence>
<feature type="compositionally biased region" description="Basic and acidic residues" evidence="1">
    <location>
        <begin position="114"/>
        <end position="123"/>
    </location>
</feature>
<sequence length="231" mass="24789">MLGGRRVLVAHDGAVRHETAPCPEPLLDLVLVPNHGAAGPQLVGHGEHGVYRFDEPLGAPVVLGWTIDEILRVSSMPSVLAVWVQRAEHPVFLDVATGAHSVVVGVRGRARLDDKRPGARERSASGAWSVRPGRSGTPRIRRRHRACPPAQAPRAGCARVAARTQAYSVLAEDTSAGTHSPRHESNGAHRPSRGFDSSAEDPACEIPWRVRASLVVALSRDTQTSGPRREV</sequence>
<feature type="region of interest" description="Disordered" evidence="1">
    <location>
        <begin position="114"/>
        <end position="152"/>
    </location>
</feature>
<protein>
    <submittedName>
        <fullName evidence="2">Uncharacterized protein</fullName>
    </submittedName>
</protein>
<accession>A0A150QKN6</accession>
<name>A0A150QKN6_SORCE</name>
<gene>
    <name evidence="2" type="ORF">BE15_13500</name>
</gene>
<dbReference type="Proteomes" id="UP000075260">
    <property type="component" value="Unassembled WGS sequence"/>
</dbReference>
<evidence type="ECO:0000313" key="3">
    <source>
        <dbReference type="Proteomes" id="UP000075260"/>
    </source>
</evidence>
<organism evidence="2 3">
    <name type="scientific">Sorangium cellulosum</name>
    <name type="common">Polyangium cellulosum</name>
    <dbReference type="NCBI Taxonomy" id="56"/>
    <lineage>
        <taxon>Bacteria</taxon>
        <taxon>Pseudomonadati</taxon>
        <taxon>Myxococcota</taxon>
        <taxon>Polyangia</taxon>
        <taxon>Polyangiales</taxon>
        <taxon>Polyangiaceae</taxon>
        <taxon>Sorangium</taxon>
    </lineage>
</organism>
<dbReference type="AlphaFoldDB" id="A0A150QKN6"/>